<keyword evidence="1" id="KW-0812">Transmembrane</keyword>
<feature type="transmembrane region" description="Helical" evidence="1">
    <location>
        <begin position="15"/>
        <end position="37"/>
    </location>
</feature>
<accession>A0ABU8FMM8</accession>
<evidence type="ECO:0000256" key="1">
    <source>
        <dbReference type="SAM" id="Phobius"/>
    </source>
</evidence>
<dbReference type="Proteomes" id="UP001372526">
    <property type="component" value="Unassembled WGS sequence"/>
</dbReference>
<dbReference type="EMBL" id="JBAWSX010000017">
    <property type="protein sequence ID" value="MEI4803778.1"/>
    <property type="molecule type" value="Genomic_DNA"/>
</dbReference>
<proteinExistence type="predicted"/>
<protein>
    <submittedName>
        <fullName evidence="2">Uncharacterized protein</fullName>
    </submittedName>
</protein>
<sequence length="279" mass="33119">METAHSFWNFVKDDFLRFIGFLSVSGIGITFIVKTAISHYLSRDIEKHKSALMKINDTYRSDLMKVNDEHRSDLMKLNDVYRKELNSEIEQLKHEQQRVFKDFELYTTKKHERYPELFKYLETAYGAIFTLRGVVRELTFENTNKADIEWFLTEEVQATGKDKQEILNLWDQEGQRNLAIQKLNIVKRRVRYHDANQKWVEANDFFIFNQLFLSDEVAQQCREFLNDLWEYLEGLDPSFAYDPDIASMNQELREIILPAEREAIKTLMKSELTVPFSTA</sequence>
<organism evidence="2 3">
    <name type="scientific">Bacillus bruguierae</name>
    <dbReference type="NCBI Taxonomy" id="3127667"/>
    <lineage>
        <taxon>Bacteria</taxon>
        <taxon>Bacillati</taxon>
        <taxon>Bacillota</taxon>
        <taxon>Bacilli</taxon>
        <taxon>Bacillales</taxon>
        <taxon>Bacillaceae</taxon>
        <taxon>Bacillus</taxon>
    </lineage>
</organism>
<comment type="caution">
    <text evidence="2">The sequence shown here is derived from an EMBL/GenBank/DDBJ whole genome shotgun (WGS) entry which is preliminary data.</text>
</comment>
<gene>
    <name evidence="2" type="ORF">WAZ07_21550</name>
</gene>
<keyword evidence="1" id="KW-1133">Transmembrane helix</keyword>
<keyword evidence="1" id="KW-0472">Membrane</keyword>
<name>A0ABU8FMM8_9BACI</name>
<evidence type="ECO:0000313" key="2">
    <source>
        <dbReference type="EMBL" id="MEI4803778.1"/>
    </source>
</evidence>
<reference evidence="2 3" key="1">
    <citation type="submission" date="2024-01" db="EMBL/GenBank/DDBJ databases">
        <title>Seven novel Bacillus-like species.</title>
        <authorList>
            <person name="Liu G."/>
        </authorList>
    </citation>
    <scope>NUCLEOTIDE SEQUENCE [LARGE SCALE GENOMIC DNA]</scope>
    <source>
        <strain evidence="2 3">FJAT-51639</strain>
    </source>
</reference>
<evidence type="ECO:0000313" key="3">
    <source>
        <dbReference type="Proteomes" id="UP001372526"/>
    </source>
</evidence>
<keyword evidence="3" id="KW-1185">Reference proteome</keyword>